<dbReference type="Proteomes" id="UP000198284">
    <property type="component" value="Unassembled WGS sequence"/>
</dbReference>
<dbReference type="AlphaFoldDB" id="A0A239DMU7"/>
<gene>
    <name evidence="2" type="ORF">SAMN06265795_102272</name>
</gene>
<keyword evidence="1" id="KW-0732">Signal</keyword>
<keyword evidence="3" id="KW-1185">Reference proteome</keyword>
<evidence type="ECO:0000313" key="3">
    <source>
        <dbReference type="Proteomes" id="UP000198284"/>
    </source>
</evidence>
<dbReference type="EMBL" id="FZOT01000002">
    <property type="protein sequence ID" value="SNS33687.1"/>
    <property type="molecule type" value="Genomic_DNA"/>
</dbReference>
<evidence type="ECO:0000256" key="1">
    <source>
        <dbReference type="SAM" id="SignalP"/>
    </source>
</evidence>
<protein>
    <submittedName>
        <fullName evidence="2">Uncharacterized protein</fullName>
    </submittedName>
</protein>
<name>A0A239DMU7_9BURK</name>
<feature type="chain" id="PRO_5013009103" evidence="1">
    <location>
        <begin position="23"/>
        <end position="314"/>
    </location>
</feature>
<feature type="signal peptide" evidence="1">
    <location>
        <begin position="1"/>
        <end position="22"/>
    </location>
</feature>
<proteinExistence type="predicted"/>
<organism evidence="2 3">
    <name type="scientific">Noviherbaspirillum humi</name>
    <dbReference type="NCBI Taxonomy" id="1688639"/>
    <lineage>
        <taxon>Bacteria</taxon>
        <taxon>Pseudomonadati</taxon>
        <taxon>Pseudomonadota</taxon>
        <taxon>Betaproteobacteria</taxon>
        <taxon>Burkholderiales</taxon>
        <taxon>Oxalobacteraceae</taxon>
        <taxon>Noviherbaspirillum</taxon>
    </lineage>
</organism>
<reference evidence="2 3" key="1">
    <citation type="submission" date="2017-06" db="EMBL/GenBank/DDBJ databases">
        <authorList>
            <person name="Kim H.J."/>
            <person name="Triplett B.A."/>
        </authorList>
    </citation>
    <scope>NUCLEOTIDE SEQUENCE [LARGE SCALE GENOMIC DNA]</scope>
    <source>
        <strain evidence="2 3">U15</strain>
    </source>
</reference>
<accession>A0A239DMU7</accession>
<sequence>MTSRRAIAALFCAVLATAGARAWGAGIEDERPQQERGEVWKGIMSSFDLPFGDLLKESADATPEHPLSVSVGLDYPLQSNVSAQSGLQSQGANTLTSPTAVVNLRYNPLSYWFFNFTARRYFLPDRQQPWNPDFTYAFGYDDWHPYTLSLIYGNYGGNRFSPDYGRGEARTRFNQGTLSYAFKFPMPKLLEPLFLIDEKDQVNCSVGANVTPRYTDLKTLSLKAYKKSLALGCRYTTPENWYANITLFYFPNREQQQPWDPDFTYGFGYFDWHPGTISVQYNNYSGNRFPGRETAPGQGGFRNGSISITWSIPW</sequence>
<evidence type="ECO:0000313" key="2">
    <source>
        <dbReference type="EMBL" id="SNS33687.1"/>
    </source>
</evidence>